<dbReference type="Proteomes" id="UP000478052">
    <property type="component" value="Unassembled WGS sequence"/>
</dbReference>
<accession>A0A6G0Y386</accession>
<reference evidence="1 2" key="1">
    <citation type="submission" date="2019-08" db="EMBL/GenBank/DDBJ databases">
        <title>Whole genome of Aphis craccivora.</title>
        <authorList>
            <person name="Voronova N.V."/>
            <person name="Shulinski R.S."/>
            <person name="Bandarenka Y.V."/>
            <person name="Zhorov D.G."/>
            <person name="Warner D."/>
        </authorList>
    </citation>
    <scope>NUCLEOTIDE SEQUENCE [LARGE SCALE GENOMIC DNA]</scope>
    <source>
        <strain evidence="1">180601</strain>
        <tissue evidence="1">Whole Body</tissue>
    </source>
</reference>
<protein>
    <submittedName>
        <fullName evidence="1">Putative RNA-directed DNA polymerase</fullName>
    </submittedName>
</protein>
<keyword evidence="1" id="KW-0808">Transferase</keyword>
<comment type="caution">
    <text evidence="1">The sequence shown here is derived from an EMBL/GenBank/DDBJ whole genome shotgun (WGS) entry which is preliminary data.</text>
</comment>
<dbReference type="AlphaFoldDB" id="A0A6G0Y386"/>
<proteinExistence type="predicted"/>
<gene>
    <name evidence="1" type="ORF">FWK35_00036146</name>
</gene>
<keyword evidence="1" id="KW-0695">RNA-directed DNA polymerase</keyword>
<evidence type="ECO:0000313" key="1">
    <source>
        <dbReference type="EMBL" id="KAF0748154.1"/>
    </source>
</evidence>
<organism evidence="1 2">
    <name type="scientific">Aphis craccivora</name>
    <name type="common">Cowpea aphid</name>
    <dbReference type="NCBI Taxonomy" id="307492"/>
    <lineage>
        <taxon>Eukaryota</taxon>
        <taxon>Metazoa</taxon>
        <taxon>Ecdysozoa</taxon>
        <taxon>Arthropoda</taxon>
        <taxon>Hexapoda</taxon>
        <taxon>Insecta</taxon>
        <taxon>Pterygota</taxon>
        <taxon>Neoptera</taxon>
        <taxon>Paraneoptera</taxon>
        <taxon>Hemiptera</taxon>
        <taxon>Sternorrhyncha</taxon>
        <taxon>Aphidomorpha</taxon>
        <taxon>Aphidoidea</taxon>
        <taxon>Aphididae</taxon>
        <taxon>Aphidini</taxon>
        <taxon>Aphis</taxon>
        <taxon>Aphis</taxon>
    </lineage>
</organism>
<sequence>MQDRIAIALPNRNINCGQARIKLCVEKLKQGYTSLKILYPLLNHSSIVQMKCSLHLYRYSNKRLVNSLRSCLKDKTPKRPVVHEKQTTTQ</sequence>
<dbReference type="GO" id="GO:0003964">
    <property type="term" value="F:RNA-directed DNA polymerase activity"/>
    <property type="evidence" value="ECO:0007669"/>
    <property type="project" value="UniProtKB-KW"/>
</dbReference>
<keyword evidence="2" id="KW-1185">Reference proteome</keyword>
<name>A0A6G0Y386_APHCR</name>
<dbReference type="EMBL" id="VUJU01006588">
    <property type="protein sequence ID" value="KAF0748154.1"/>
    <property type="molecule type" value="Genomic_DNA"/>
</dbReference>
<keyword evidence="1" id="KW-0548">Nucleotidyltransferase</keyword>
<evidence type="ECO:0000313" key="2">
    <source>
        <dbReference type="Proteomes" id="UP000478052"/>
    </source>
</evidence>